<feature type="transmembrane region" description="Helical" evidence="1">
    <location>
        <begin position="345"/>
        <end position="365"/>
    </location>
</feature>
<evidence type="ECO:0000256" key="1">
    <source>
        <dbReference type="SAM" id="Phobius"/>
    </source>
</evidence>
<keyword evidence="3" id="KW-1185">Reference proteome</keyword>
<dbReference type="Proteomes" id="UP001560573">
    <property type="component" value="Unassembled WGS sequence"/>
</dbReference>
<accession>A0ABV3ZHD2</accession>
<sequence>MKIFLFIWQWKMREYYSPQNWKRLLIIFFTVLFVGLYAYLTAILFDEAHLGKIDLNPDRLLQINQWAILVIPILLKFFPFYVIKQAPISCHYPIPKNKIALIDLVAFSLTRPVVAALTIYVLLFCSLSQYSTLEISFNHFLFLSFGFLVAENLGNAISWGNKVYKMLLLSIFACLLIGIFLSSSFPAVFFLFLGLDLLLLALWFCFYSAKLYQLENVDVTIPLLNKCSYVKISMTNFLFRRLFFLAITAKTVFMFFIAPKVPEFTKITVLFLVGCPLYLFTYIFNNLWGILKTTAITISITNNSFEKYVDSYFKLIIPALLIDFIITLFSMHLLKNLNLKFLLCWLNISVALVSLGILISFLQFFEVKLSLFNLKGTTSQVFIAVFFPFAIAIGYCFNENMYLIIGHVGLSLISIGAWLYMKANKKSICRRFKSKLFWLGDMR</sequence>
<keyword evidence="1" id="KW-1133">Transmembrane helix</keyword>
<feature type="transmembrane region" description="Helical" evidence="1">
    <location>
        <begin position="238"/>
        <end position="257"/>
    </location>
</feature>
<feature type="transmembrane region" description="Helical" evidence="1">
    <location>
        <begin position="104"/>
        <end position="123"/>
    </location>
</feature>
<feature type="transmembrane region" description="Helical" evidence="1">
    <location>
        <begin position="135"/>
        <end position="151"/>
    </location>
</feature>
<feature type="transmembrane region" description="Helical" evidence="1">
    <location>
        <begin position="269"/>
        <end position="291"/>
    </location>
</feature>
<dbReference type="RefSeq" id="WP_369329896.1">
    <property type="nucleotide sequence ID" value="NZ_JAULBC010000004.1"/>
</dbReference>
<proteinExistence type="predicted"/>
<feature type="transmembrane region" description="Helical" evidence="1">
    <location>
        <begin position="401"/>
        <end position="421"/>
    </location>
</feature>
<feature type="transmembrane region" description="Helical" evidence="1">
    <location>
        <begin position="21"/>
        <end position="45"/>
    </location>
</feature>
<protein>
    <submittedName>
        <fullName evidence="2">Uncharacterized protein</fullName>
    </submittedName>
</protein>
<evidence type="ECO:0000313" key="3">
    <source>
        <dbReference type="Proteomes" id="UP001560573"/>
    </source>
</evidence>
<evidence type="ECO:0000313" key="2">
    <source>
        <dbReference type="EMBL" id="MEX6688486.1"/>
    </source>
</evidence>
<reference evidence="2 3" key="1">
    <citation type="submission" date="2023-07" db="EMBL/GenBank/DDBJ databases">
        <authorList>
            <person name="Lian W.-H."/>
        </authorList>
    </citation>
    <scope>NUCLEOTIDE SEQUENCE [LARGE SCALE GENOMIC DNA]</scope>
    <source>
        <strain evidence="2 3">SYSU DXS3180</strain>
    </source>
</reference>
<keyword evidence="1" id="KW-0812">Transmembrane</keyword>
<feature type="transmembrane region" description="Helical" evidence="1">
    <location>
        <begin position="65"/>
        <end position="83"/>
    </location>
</feature>
<dbReference type="EMBL" id="JAULBC010000004">
    <property type="protein sequence ID" value="MEX6688486.1"/>
    <property type="molecule type" value="Genomic_DNA"/>
</dbReference>
<feature type="transmembrane region" description="Helical" evidence="1">
    <location>
        <begin position="312"/>
        <end position="333"/>
    </location>
</feature>
<feature type="transmembrane region" description="Helical" evidence="1">
    <location>
        <begin position="377"/>
        <end position="395"/>
    </location>
</feature>
<organism evidence="2 3">
    <name type="scientific">Danxiaibacter flavus</name>
    <dbReference type="NCBI Taxonomy" id="3049108"/>
    <lineage>
        <taxon>Bacteria</taxon>
        <taxon>Pseudomonadati</taxon>
        <taxon>Bacteroidota</taxon>
        <taxon>Chitinophagia</taxon>
        <taxon>Chitinophagales</taxon>
        <taxon>Chitinophagaceae</taxon>
        <taxon>Danxiaibacter</taxon>
    </lineage>
</organism>
<feature type="transmembrane region" description="Helical" evidence="1">
    <location>
        <begin position="163"/>
        <end position="181"/>
    </location>
</feature>
<name>A0ABV3ZHD2_9BACT</name>
<keyword evidence="1" id="KW-0472">Membrane</keyword>
<gene>
    <name evidence="2" type="ORF">QTN47_13315</name>
</gene>
<comment type="caution">
    <text evidence="2">The sequence shown here is derived from an EMBL/GenBank/DDBJ whole genome shotgun (WGS) entry which is preliminary data.</text>
</comment>
<feature type="transmembrane region" description="Helical" evidence="1">
    <location>
        <begin position="187"/>
        <end position="206"/>
    </location>
</feature>